<feature type="compositionally biased region" description="Basic and acidic residues" evidence="1">
    <location>
        <begin position="103"/>
        <end position="117"/>
    </location>
</feature>
<dbReference type="AlphaFoldDB" id="A0A0N4Z1D9"/>
<dbReference type="WBParaSite" id="PTRK_0000055700.1">
    <property type="protein sequence ID" value="PTRK_0000055700.1"/>
    <property type="gene ID" value="PTRK_0000055700"/>
</dbReference>
<keyword evidence="2" id="KW-1185">Reference proteome</keyword>
<accession>A0A0N4Z1D9</accession>
<feature type="region of interest" description="Disordered" evidence="1">
    <location>
        <begin position="103"/>
        <end position="133"/>
    </location>
</feature>
<evidence type="ECO:0000256" key="1">
    <source>
        <dbReference type="SAM" id="MobiDB-lite"/>
    </source>
</evidence>
<proteinExistence type="predicted"/>
<reference evidence="3" key="1">
    <citation type="submission" date="2016-03" db="UniProtKB">
        <authorList>
            <consortium name="WormBaseParasite"/>
        </authorList>
    </citation>
    <scope>IDENTIFICATION</scope>
</reference>
<evidence type="ECO:0000313" key="2">
    <source>
        <dbReference type="Proteomes" id="UP000038045"/>
    </source>
</evidence>
<organism evidence="2 3">
    <name type="scientific">Parastrongyloides trichosuri</name>
    <name type="common">Possum-specific nematode worm</name>
    <dbReference type="NCBI Taxonomy" id="131310"/>
    <lineage>
        <taxon>Eukaryota</taxon>
        <taxon>Metazoa</taxon>
        <taxon>Ecdysozoa</taxon>
        <taxon>Nematoda</taxon>
        <taxon>Chromadorea</taxon>
        <taxon>Rhabditida</taxon>
        <taxon>Tylenchina</taxon>
        <taxon>Panagrolaimomorpha</taxon>
        <taxon>Strongyloidoidea</taxon>
        <taxon>Strongyloididae</taxon>
        <taxon>Parastrongyloides</taxon>
    </lineage>
</organism>
<protein>
    <submittedName>
        <fullName evidence="3">Uncharacterized protein</fullName>
    </submittedName>
</protein>
<evidence type="ECO:0000313" key="3">
    <source>
        <dbReference type="WBParaSite" id="PTRK_0000055700.1"/>
    </source>
</evidence>
<sequence>MPTQSSVNNENLLKDQQTFVDETVKDKISDSDFKKEASSVDDNLVKDALSSVEPLKSNEIVKLQEVKEKVVEKELDNNDSVILKDVKSDIVSEELIDEGIKLKKVPRESSQKSEDSKQNIPIDSDMGENEKIKVPECKEEISISKDECLDLKSINLETLQQQEKKLENELNKIPVLPVEEEVIGIPAVVIEEKNLEEIIQKEPILQDNEEKIILPETKNEKM</sequence>
<dbReference type="Proteomes" id="UP000038045">
    <property type="component" value="Unplaced"/>
</dbReference>
<name>A0A0N4Z1D9_PARTI</name>